<keyword evidence="9" id="KW-0864">Zinc transport</keyword>
<organism evidence="23 24">
    <name type="scientific">Pseudomonas citronellolis</name>
    <dbReference type="NCBI Taxonomy" id="53408"/>
    <lineage>
        <taxon>Bacteria</taxon>
        <taxon>Pseudomonadati</taxon>
        <taxon>Pseudomonadota</taxon>
        <taxon>Gammaproteobacteria</taxon>
        <taxon>Pseudomonadales</taxon>
        <taxon>Pseudomonadaceae</taxon>
        <taxon>Pseudomonas</taxon>
    </lineage>
</organism>
<evidence type="ECO:0000256" key="4">
    <source>
        <dbReference type="ARBA" id="ARBA00022452"/>
    </source>
</evidence>
<accession>A0AAQ1KJK6</accession>
<dbReference type="RefSeq" id="WP_083426833.1">
    <property type="nucleotide sequence ID" value="NZ_FOLS01000029.1"/>
</dbReference>
<reference evidence="23 24" key="1">
    <citation type="submission" date="2016-10" db="EMBL/GenBank/DDBJ databases">
        <authorList>
            <person name="Varghese N."/>
            <person name="Submissions S."/>
        </authorList>
    </citation>
    <scope>NUCLEOTIDE SEQUENCE [LARGE SCALE GENOMIC DNA]</scope>
    <source>
        <strain evidence="23 24">LMG 18378</strain>
    </source>
</reference>
<feature type="domain" description="Secretin/TonB short N-terminal" evidence="22">
    <location>
        <begin position="72"/>
        <end position="123"/>
    </location>
</feature>
<evidence type="ECO:0000256" key="20">
    <source>
        <dbReference type="RuleBase" id="RU003357"/>
    </source>
</evidence>
<evidence type="ECO:0000256" key="10">
    <source>
        <dbReference type="ARBA" id="ARBA00023004"/>
    </source>
</evidence>
<dbReference type="Pfam" id="PF07660">
    <property type="entry name" value="STN"/>
    <property type="match status" value="1"/>
</dbReference>
<evidence type="ECO:0000256" key="14">
    <source>
        <dbReference type="ARBA" id="ARBA00023136"/>
    </source>
</evidence>
<dbReference type="CDD" id="cd01347">
    <property type="entry name" value="ligand_gated_channel"/>
    <property type="match status" value="1"/>
</dbReference>
<proteinExistence type="inferred from homology"/>
<protein>
    <recommendedName>
        <fullName evidence="18">Metal-pseudopaline receptor CntO</fullName>
    </recommendedName>
</protein>
<dbReference type="GO" id="GO:0015344">
    <property type="term" value="F:siderophore uptake transmembrane transporter activity"/>
    <property type="evidence" value="ECO:0007669"/>
    <property type="project" value="TreeGrafter"/>
</dbReference>
<evidence type="ECO:0000256" key="11">
    <source>
        <dbReference type="ARBA" id="ARBA00023065"/>
    </source>
</evidence>
<gene>
    <name evidence="23" type="ORF">SAMN05216577_12921</name>
</gene>
<dbReference type="Gene3D" id="2.170.130.10">
    <property type="entry name" value="TonB-dependent receptor, plug domain"/>
    <property type="match status" value="1"/>
</dbReference>
<keyword evidence="8" id="KW-0732">Signal</keyword>
<keyword evidence="10" id="KW-0408">Iron</keyword>
<feature type="region of interest" description="Disordered" evidence="21">
    <location>
        <begin position="649"/>
        <end position="668"/>
    </location>
</feature>
<keyword evidence="15" id="KW-0675">Receptor</keyword>
<evidence type="ECO:0000256" key="8">
    <source>
        <dbReference type="ARBA" id="ARBA00022729"/>
    </source>
</evidence>
<dbReference type="SUPFAM" id="SSF56935">
    <property type="entry name" value="Porins"/>
    <property type="match status" value="1"/>
</dbReference>
<sequence>MNAFRSLPAFCPPASVARGARSLRFALHLAMAAAPLAGLQAAPLSSESVRAYDIPAGSLDSAITRFAHESGVNIAFAAHQLDGLASPGLHGRFDATQALARLLAGSGLVAQAQPGGGFLLRRGDDQALALPDATVTAQRESAWGPVQGYSAKRSATGTKTDAALLDTPQSISVVGRQQLDRQNVQSVRQALRYVPGVLPEYRGTGGSRYDTILYRGFGGGVNYDYGYLDGMRLLGSNYAVPQVDPYLLERVEVLRGPSSVLYGQATPGGMVNLVSKRPSTDAAHEVELQVGSHDRYQLGLDSTGALDDEGRLAYRVIALKRTADSQVDHSREERLALAPSLTWQPDEDTRLTLQALYQDDPDGGYYGFLPYQGTVKPLASGRLSTHFFDGDADFDRFRRTQQSLGYLFEHRFDEVWSVRQNFRYMHMDTDYRSVFTAGVNTAQQLLTRRVMFDEDQLDAYTLDNQLQADFATGALRHTALLGVDYQHLSSREQQGLASAPSLSVTAPDYHQGIGKPAETLRTRQVQEQTGLYLQDQMHLGNWSLLLGGREDVASTDTDDRRNDQSTHQGDRAFTWRSGLVYQFDSGLAPYVSYSRSFQPTAGTDYQGGAFQPSKGEQYEAGVKYQPPKQNGFVTLAVYQLTQQNVLTSDADHPNFSTQTGEARSRGVELEGHLEPTRSLSLIGAYTYLDNEVTHSNDGNEGKRITYIPQHMASLWADYSFHGGALDRFGVNAGVRYIGTSYADALNTLKVPAYTLLDVGAHYDLAALDPSLAGWQVETTVNNLADKEYVSACATATKCFWGGRRSVLASVKYSW</sequence>
<dbReference type="GO" id="GO:0009279">
    <property type="term" value="C:cell outer membrane"/>
    <property type="evidence" value="ECO:0007669"/>
    <property type="project" value="UniProtKB-SubCell"/>
</dbReference>
<evidence type="ECO:0000313" key="24">
    <source>
        <dbReference type="Proteomes" id="UP000183385"/>
    </source>
</evidence>
<evidence type="ECO:0000256" key="16">
    <source>
        <dbReference type="ARBA" id="ARBA00023237"/>
    </source>
</evidence>
<comment type="similarity">
    <text evidence="2 19 20">Belongs to the TonB-dependent receptor family.</text>
</comment>
<evidence type="ECO:0000256" key="12">
    <source>
        <dbReference type="ARBA" id="ARBA00023077"/>
    </source>
</evidence>
<dbReference type="InterPro" id="IPR036942">
    <property type="entry name" value="Beta-barrel_TonB_sf"/>
</dbReference>
<dbReference type="Pfam" id="PF00593">
    <property type="entry name" value="TonB_dep_Rec_b-barrel"/>
    <property type="match status" value="1"/>
</dbReference>
<dbReference type="InterPro" id="IPR039426">
    <property type="entry name" value="TonB-dep_rcpt-like"/>
</dbReference>
<comment type="subcellular location">
    <subcellularLocation>
        <location evidence="1 19">Cell outer membrane</location>
        <topology evidence="1 19">Multi-pass membrane protein</topology>
    </subcellularLocation>
</comment>
<keyword evidence="16 19" id="KW-0998">Cell outer membrane</keyword>
<evidence type="ECO:0000256" key="21">
    <source>
        <dbReference type="SAM" id="MobiDB-lite"/>
    </source>
</evidence>
<evidence type="ECO:0000256" key="5">
    <source>
        <dbReference type="ARBA" id="ARBA00022496"/>
    </source>
</evidence>
<dbReference type="Gene3D" id="2.40.170.20">
    <property type="entry name" value="TonB-dependent receptor, beta-barrel domain"/>
    <property type="match status" value="1"/>
</dbReference>
<evidence type="ECO:0000313" key="23">
    <source>
        <dbReference type="EMBL" id="SFD56152.1"/>
    </source>
</evidence>
<dbReference type="PANTHER" id="PTHR32552:SF68">
    <property type="entry name" value="FERRICHROME OUTER MEMBRANE TRANSPORTER_PHAGE RECEPTOR"/>
    <property type="match status" value="1"/>
</dbReference>
<dbReference type="PROSITE" id="PS52016">
    <property type="entry name" value="TONB_DEPENDENT_REC_3"/>
    <property type="match status" value="1"/>
</dbReference>
<dbReference type="InterPro" id="IPR037066">
    <property type="entry name" value="Plug_dom_sf"/>
</dbReference>
<keyword evidence="7 19" id="KW-0812">Transmembrane</keyword>
<evidence type="ECO:0000256" key="3">
    <source>
        <dbReference type="ARBA" id="ARBA00022448"/>
    </source>
</evidence>
<dbReference type="Proteomes" id="UP000183385">
    <property type="component" value="Unassembled WGS sequence"/>
</dbReference>
<evidence type="ECO:0000256" key="19">
    <source>
        <dbReference type="PROSITE-ProRule" id="PRU01360"/>
    </source>
</evidence>
<evidence type="ECO:0000256" key="7">
    <source>
        <dbReference type="ARBA" id="ARBA00022692"/>
    </source>
</evidence>
<comment type="caution">
    <text evidence="23">The sequence shown here is derived from an EMBL/GenBank/DDBJ whole genome shotgun (WGS) entry which is preliminary data.</text>
</comment>
<keyword evidence="4 19" id="KW-1134">Transmembrane beta strand</keyword>
<dbReference type="GO" id="GO:0015675">
    <property type="term" value="P:nickel cation transport"/>
    <property type="evidence" value="ECO:0007669"/>
    <property type="project" value="UniProtKB-KW"/>
</dbReference>
<comment type="function">
    <text evidence="17">Transports the metallophore pseudopaline, which is involved in the acquisition of nickel and zinc, and thus enables bacterial growth inside the host, where metal access is limited. Is probably involved in the import of pseudopaline-metal complexes.</text>
</comment>
<keyword evidence="14 19" id="KW-0472">Membrane</keyword>
<dbReference type="PANTHER" id="PTHR32552">
    <property type="entry name" value="FERRICHROME IRON RECEPTOR-RELATED"/>
    <property type="match status" value="1"/>
</dbReference>
<dbReference type="GO" id="GO:0038023">
    <property type="term" value="F:signaling receptor activity"/>
    <property type="evidence" value="ECO:0007669"/>
    <property type="project" value="InterPro"/>
</dbReference>
<evidence type="ECO:0000256" key="6">
    <source>
        <dbReference type="ARBA" id="ARBA00022596"/>
    </source>
</evidence>
<keyword evidence="12 20" id="KW-0798">TonB box</keyword>
<evidence type="ECO:0000256" key="13">
    <source>
        <dbReference type="ARBA" id="ARBA00023112"/>
    </source>
</evidence>
<evidence type="ECO:0000256" key="9">
    <source>
        <dbReference type="ARBA" id="ARBA00022906"/>
    </source>
</evidence>
<dbReference type="Pfam" id="PF07715">
    <property type="entry name" value="Plug"/>
    <property type="match status" value="1"/>
</dbReference>
<name>A0AAQ1KJK6_9PSED</name>
<dbReference type="Gene3D" id="3.55.50.30">
    <property type="match status" value="1"/>
</dbReference>
<dbReference type="InterPro" id="IPR011662">
    <property type="entry name" value="Secretin/TonB_short_N"/>
</dbReference>
<dbReference type="FunFam" id="2.40.170.20:FF:000005">
    <property type="entry name" value="TonB-dependent siderophore receptor"/>
    <property type="match status" value="1"/>
</dbReference>
<dbReference type="SMART" id="SM00965">
    <property type="entry name" value="STN"/>
    <property type="match status" value="1"/>
</dbReference>
<dbReference type="GO" id="GO:0006829">
    <property type="term" value="P:zinc ion transport"/>
    <property type="evidence" value="ECO:0007669"/>
    <property type="project" value="UniProtKB-KW"/>
</dbReference>
<evidence type="ECO:0000256" key="18">
    <source>
        <dbReference type="ARBA" id="ARBA00072467"/>
    </source>
</evidence>
<keyword evidence="11" id="KW-0406">Ion transport</keyword>
<dbReference type="InterPro" id="IPR012910">
    <property type="entry name" value="Plug_dom"/>
</dbReference>
<dbReference type="InterPro" id="IPR010105">
    <property type="entry name" value="TonB_sidphr_rcpt"/>
</dbReference>
<dbReference type="NCBIfam" id="TIGR01783">
    <property type="entry name" value="TonB-siderophor"/>
    <property type="match status" value="1"/>
</dbReference>
<dbReference type="EMBL" id="FOLS01000029">
    <property type="protein sequence ID" value="SFD56152.1"/>
    <property type="molecule type" value="Genomic_DNA"/>
</dbReference>
<evidence type="ECO:0000256" key="2">
    <source>
        <dbReference type="ARBA" id="ARBA00009810"/>
    </source>
</evidence>
<keyword evidence="3 19" id="KW-0813">Transport</keyword>
<keyword evidence="24" id="KW-1185">Reference proteome</keyword>
<keyword evidence="6" id="KW-0533">Nickel</keyword>
<dbReference type="InterPro" id="IPR000531">
    <property type="entry name" value="Beta-barrel_TonB"/>
</dbReference>
<dbReference type="GO" id="GO:0015891">
    <property type="term" value="P:siderophore transport"/>
    <property type="evidence" value="ECO:0007669"/>
    <property type="project" value="InterPro"/>
</dbReference>
<keyword evidence="13" id="KW-0921">Nickel transport</keyword>
<evidence type="ECO:0000259" key="22">
    <source>
        <dbReference type="SMART" id="SM00965"/>
    </source>
</evidence>
<dbReference type="FunFam" id="2.170.130.10:FF:000001">
    <property type="entry name" value="Catecholate siderophore TonB-dependent receptor"/>
    <property type="match status" value="1"/>
</dbReference>
<keyword evidence="5" id="KW-0410">Iron transport</keyword>
<dbReference type="AlphaFoldDB" id="A0AAQ1KJK6"/>
<keyword evidence="9" id="KW-0862">Zinc</keyword>
<evidence type="ECO:0000256" key="15">
    <source>
        <dbReference type="ARBA" id="ARBA00023170"/>
    </source>
</evidence>
<evidence type="ECO:0000256" key="1">
    <source>
        <dbReference type="ARBA" id="ARBA00004571"/>
    </source>
</evidence>
<evidence type="ECO:0000256" key="17">
    <source>
        <dbReference type="ARBA" id="ARBA00056786"/>
    </source>
</evidence>